<evidence type="ECO:0000256" key="1">
    <source>
        <dbReference type="ARBA" id="ARBA00004141"/>
    </source>
</evidence>
<feature type="transmembrane region" description="Helical" evidence="8">
    <location>
        <begin position="244"/>
        <end position="262"/>
    </location>
</feature>
<dbReference type="InterPro" id="IPR039421">
    <property type="entry name" value="Type_1_exporter"/>
</dbReference>
<feature type="compositionally biased region" description="Polar residues" evidence="7">
    <location>
        <begin position="1184"/>
        <end position="1201"/>
    </location>
</feature>
<dbReference type="Proteomes" id="UP000830671">
    <property type="component" value="Chromosome 6"/>
</dbReference>
<feature type="region of interest" description="Disordered" evidence="7">
    <location>
        <begin position="1026"/>
        <end position="1056"/>
    </location>
</feature>
<feature type="transmembrane region" description="Helical" evidence="8">
    <location>
        <begin position="490"/>
        <end position="516"/>
    </location>
</feature>
<dbReference type="InterPro" id="IPR003439">
    <property type="entry name" value="ABC_transporter-like_ATP-bd"/>
</dbReference>
<feature type="compositionally biased region" description="Basic residues" evidence="7">
    <location>
        <begin position="1206"/>
        <end position="1225"/>
    </location>
</feature>
<keyword evidence="2 8" id="KW-0812">Transmembrane</keyword>
<dbReference type="Gene3D" id="3.40.50.300">
    <property type="entry name" value="P-loop containing nucleotide triphosphate hydrolases"/>
    <property type="match status" value="1"/>
</dbReference>
<feature type="transmembrane region" description="Helical" evidence="8">
    <location>
        <begin position="148"/>
        <end position="170"/>
    </location>
</feature>
<organism evidence="11 12">
    <name type="scientific">Colletotrichum lupini</name>
    <dbReference type="NCBI Taxonomy" id="145971"/>
    <lineage>
        <taxon>Eukaryota</taxon>
        <taxon>Fungi</taxon>
        <taxon>Dikarya</taxon>
        <taxon>Ascomycota</taxon>
        <taxon>Pezizomycotina</taxon>
        <taxon>Sordariomycetes</taxon>
        <taxon>Hypocreomycetidae</taxon>
        <taxon>Glomerellales</taxon>
        <taxon>Glomerellaceae</taxon>
        <taxon>Colletotrichum</taxon>
        <taxon>Colletotrichum acutatum species complex</taxon>
    </lineage>
</organism>
<feature type="transmembrane region" description="Helical" evidence="8">
    <location>
        <begin position="385"/>
        <end position="407"/>
    </location>
</feature>
<dbReference type="PANTHER" id="PTHR24221">
    <property type="entry name" value="ATP-BINDING CASSETTE SUB-FAMILY B"/>
    <property type="match status" value="1"/>
</dbReference>
<dbReference type="InterPro" id="IPR027417">
    <property type="entry name" value="P-loop_NTPase"/>
</dbReference>
<evidence type="ECO:0000259" key="9">
    <source>
        <dbReference type="PROSITE" id="PS50893"/>
    </source>
</evidence>
<accession>A0A9Q8WL20</accession>
<feature type="compositionally biased region" description="Polar residues" evidence="7">
    <location>
        <begin position="929"/>
        <end position="951"/>
    </location>
</feature>
<reference evidence="11" key="1">
    <citation type="journal article" date="2021" name="Mol. Plant Microbe Interact.">
        <title>Complete Genome Sequence of the Plant-Pathogenic Fungus Colletotrichum lupini.</title>
        <authorList>
            <person name="Baroncelli R."/>
            <person name="Pensec F."/>
            <person name="Da Lio D."/>
            <person name="Boufleur T."/>
            <person name="Vicente I."/>
            <person name="Sarrocco S."/>
            <person name="Picot A."/>
            <person name="Baraldi E."/>
            <person name="Sukno S."/>
            <person name="Thon M."/>
            <person name="Le Floch G."/>
        </authorList>
    </citation>
    <scope>NUCLEOTIDE SEQUENCE</scope>
    <source>
        <strain evidence="11">IMI 504893</strain>
    </source>
</reference>
<dbReference type="AlphaFoldDB" id="A0A9Q8WL20"/>
<dbReference type="InterPro" id="IPR011527">
    <property type="entry name" value="ABC1_TM_dom"/>
</dbReference>
<dbReference type="RefSeq" id="XP_049148181.1">
    <property type="nucleotide sequence ID" value="XM_049291036.1"/>
</dbReference>
<dbReference type="PROSITE" id="PS50929">
    <property type="entry name" value="ABC_TM1F"/>
    <property type="match status" value="1"/>
</dbReference>
<dbReference type="PROSITE" id="PS00211">
    <property type="entry name" value="ABC_TRANSPORTER_1"/>
    <property type="match status" value="1"/>
</dbReference>
<dbReference type="InterPro" id="IPR017871">
    <property type="entry name" value="ABC_transporter-like_CS"/>
</dbReference>
<dbReference type="GO" id="GO:0016020">
    <property type="term" value="C:membrane"/>
    <property type="evidence" value="ECO:0007669"/>
    <property type="project" value="UniProtKB-SubCell"/>
</dbReference>
<dbReference type="InterPro" id="IPR036640">
    <property type="entry name" value="ABC1_TM_sf"/>
</dbReference>
<feature type="domain" description="ABC transporter" evidence="9">
    <location>
        <begin position="588"/>
        <end position="852"/>
    </location>
</feature>
<evidence type="ECO:0000313" key="11">
    <source>
        <dbReference type="EMBL" id="UQC86570.1"/>
    </source>
</evidence>
<dbReference type="Gene3D" id="1.20.1560.10">
    <property type="entry name" value="ABC transporter type 1, transmembrane domain"/>
    <property type="match status" value="1"/>
</dbReference>
<feature type="domain" description="ABC transmembrane type-1" evidence="10">
    <location>
        <begin position="271"/>
        <end position="554"/>
    </location>
</feature>
<name>A0A9Q8WL20_9PEZI</name>
<sequence>MASLEELLDSLHYLYPALAFTYFAIASAVAVCTLQTLRAANNPGKEFIPRSWILNLIVAFVLTYVAQIAVIAIQSIILQEWIGQEHEVIGLLSCILVFGTQLAFLSDTEHPVWTPYWGSWLISLVFEPMIGVPDLIIRRSSTFEHCRIAHLVFAGLRYYLLLTIVSIYVVQRIRASQEESTDEERQSLLGQDDPKSRLSSSGNGSQSSTSTYGTTSDPPESYWAERQRKAQEEMEKRLQEEGNWLTYIKGFGILFPYIWPVGQKSLQLRLVLVGLCLLAGNALNLLIPRQFGIIVDELKDKNFSSAWYGVAIYGLLRIAASDAGIEFLREWLYLPLEVYADGALSTAAYRHILNLSADFHDSKSTSDISLAMYGGSSVSDLLESICFQALPMLIDLVVAIVYLSVILGPYEGLITLATSTLFLFIATKMIAVMKERRRAHVNAQYAEHYVRQTGITGWHTVASFNQTTYEDVRYSNAIHTRINWTKRVRLGWFTAQAFQSLVLLCGLLAGAILAVYRIKNSKATPGDLTMLLMYWAQLTSPLRFMASLGKKIGSDLIDAERLLDIMKKEPTIVNKKGARPLKLIGGNVDFNDVSFTYDSKKKIINNISLSVPGGQTVAFVGATGAGKSTMLKLLNRFYDASEGSILIDGQDVRDVDLHSLRDRIGLVPQNPVLFDDTIISNIRYARITASDDEVFEACKAACIHDKIMTFTDAYNTRVGERGIKLSGGELQRVAIARAILKQPEIVLLDEATSSVDTDTEQKIQQSFMQLCKGRTTFIVAYVFRFLHASIVHILATVPLSYRVHVLTRHSHRLSTIMNADRIVVIEDGEVVEQGNHADLVTAQGRYADLWSKQTFLKPKDDDSAINKKSSASDTDESTLDGTSEIDASASEDTHTTPTQASKGNEAVQTPGNHKKEGSRLNPVAPEFTPKSTPITKISFPSPTRQPITNSAKPHVSPIRQTPKRVLNWASATSSDDDSSPRSTVDTTTISAGSRAQVSFLSGKLPFMVYDSSEEKIPDRDMALDARHDSRVQDSDNDSVDTVIKLEPPLFRTPHPTARRYNAMSDSNGQACGDTDAMDQSGDDADGVIAVRSSQPSIAEPETNRLQEVRHVSAPVLKLKTVTPGQETRASPMTIIVSKDLINDKLPTPGLTSTPVCRHKENVPEGSHGPVTTKSTTSSSPLKEVTQSNSAASSLARDSQQPNNNRGQRKRYNRGGGRGRGRHGHAKPPDLGAHH</sequence>
<keyword evidence="3" id="KW-0547">Nucleotide-binding</keyword>
<feature type="transmembrane region" description="Helical" evidence="8">
    <location>
        <begin position="20"/>
        <end position="40"/>
    </location>
</feature>
<dbReference type="Pfam" id="PF00664">
    <property type="entry name" value="ABC_membrane"/>
    <property type="match status" value="1"/>
</dbReference>
<dbReference type="InterPro" id="IPR003593">
    <property type="entry name" value="AAA+_ATPase"/>
</dbReference>
<dbReference type="Pfam" id="PF00005">
    <property type="entry name" value="ABC_tran"/>
    <property type="match status" value="1"/>
</dbReference>
<evidence type="ECO:0000256" key="5">
    <source>
        <dbReference type="ARBA" id="ARBA00022989"/>
    </source>
</evidence>
<dbReference type="KEGG" id="clup:CLUP02_12072"/>
<evidence type="ECO:0000313" key="12">
    <source>
        <dbReference type="Proteomes" id="UP000830671"/>
    </source>
</evidence>
<feature type="region of interest" description="Disordered" evidence="7">
    <location>
        <begin position="1143"/>
        <end position="1234"/>
    </location>
</feature>
<dbReference type="EMBL" id="CP019478">
    <property type="protein sequence ID" value="UQC86570.1"/>
    <property type="molecule type" value="Genomic_DNA"/>
</dbReference>
<evidence type="ECO:0000256" key="4">
    <source>
        <dbReference type="ARBA" id="ARBA00022840"/>
    </source>
</evidence>
<evidence type="ECO:0000256" key="6">
    <source>
        <dbReference type="ARBA" id="ARBA00023136"/>
    </source>
</evidence>
<evidence type="ECO:0000256" key="8">
    <source>
        <dbReference type="SAM" id="Phobius"/>
    </source>
</evidence>
<feature type="compositionally biased region" description="Low complexity" evidence="7">
    <location>
        <begin position="199"/>
        <end position="216"/>
    </location>
</feature>
<dbReference type="SUPFAM" id="SSF52540">
    <property type="entry name" value="P-loop containing nucleoside triphosphate hydrolases"/>
    <property type="match status" value="2"/>
</dbReference>
<dbReference type="GO" id="GO:0140359">
    <property type="term" value="F:ABC-type transporter activity"/>
    <property type="evidence" value="ECO:0007669"/>
    <property type="project" value="InterPro"/>
</dbReference>
<proteinExistence type="predicted"/>
<feature type="region of interest" description="Disordered" evidence="7">
    <location>
        <begin position="860"/>
        <end position="989"/>
    </location>
</feature>
<keyword evidence="12" id="KW-1185">Reference proteome</keyword>
<feature type="transmembrane region" description="Helical" evidence="8">
    <location>
        <begin position="413"/>
        <end position="431"/>
    </location>
</feature>
<dbReference type="PANTHER" id="PTHR24221:SF503">
    <property type="entry name" value="MITOCHONDRIAL POTASSIUM CHANNEL ATP-BINDING SUBUNIT"/>
    <property type="match status" value="1"/>
</dbReference>
<dbReference type="GO" id="GO:0005524">
    <property type="term" value="F:ATP binding"/>
    <property type="evidence" value="ECO:0007669"/>
    <property type="project" value="UniProtKB-KW"/>
</dbReference>
<evidence type="ECO:0000256" key="7">
    <source>
        <dbReference type="SAM" id="MobiDB-lite"/>
    </source>
</evidence>
<feature type="transmembrane region" description="Helical" evidence="8">
    <location>
        <begin position="88"/>
        <end position="105"/>
    </location>
</feature>
<protein>
    <submittedName>
        <fullName evidence="11">ABC transporter</fullName>
    </submittedName>
</protein>
<evidence type="ECO:0000256" key="2">
    <source>
        <dbReference type="ARBA" id="ARBA00022692"/>
    </source>
</evidence>
<feature type="region of interest" description="Disordered" evidence="7">
    <location>
        <begin position="181"/>
        <end position="226"/>
    </location>
</feature>
<dbReference type="PROSITE" id="PS50893">
    <property type="entry name" value="ABC_TRANSPORTER_2"/>
    <property type="match status" value="1"/>
</dbReference>
<keyword evidence="6 8" id="KW-0472">Membrane</keyword>
<dbReference type="CDD" id="cd18583">
    <property type="entry name" value="ABC_6TM_HMT1"/>
    <property type="match status" value="1"/>
</dbReference>
<evidence type="ECO:0000256" key="3">
    <source>
        <dbReference type="ARBA" id="ARBA00022741"/>
    </source>
</evidence>
<keyword evidence="4" id="KW-0067">ATP-binding</keyword>
<dbReference type="GeneID" id="73346046"/>
<feature type="transmembrane region" description="Helical" evidence="8">
    <location>
        <begin position="117"/>
        <end position="136"/>
    </location>
</feature>
<feature type="transmembrane region" description="Helical" evidence="8">
    <location>
        <begin position="268"/>
        <end position="287"/>
    </location>
</feature>
<keyword evidence="5 8" id="KW-1133">Transmembrane helix</keyword>
<evidence type="ECO:0000259" key="10">
    <source>
        <dbReference type="PROSITE" id="PS50929"/>
    </source>
</evidence>
<feature type="transmembrane region" description="Helical" evidence="8">
    <location>
        <begin position="52"/>
        <end position="76"/>
    </location>
</feature>
<dbReference type="GO" id="GO:0016887">
    <property type="term" value="F:ATP hydrolysis activity"/>
    <property type="evidence" value="ECO:0007669"/>
    <property type="project" value="InterPro"/>
</dbReference>
<gene>
    <name evidence="11" type="ORF">CLUP02_12072</name>
</gene>
<dbReference type="SUPFAM" id="SSF90123">
    <property type="entry name" value="ABC transporter transmembrane region"/>
    <property type="match status" value="1"/>
</dbReference>
<dbReference type="SMART" id="SM00382">
    <property type="entry name" value="AAA"/>
    <property type="match status" value="1"/>
</dbReference>
<feature type="compositionally biased region" description="Polar residues" evidence="7">
    <location>
        <begin position="895"/>
        <end position="911"/>
    </location>
</feature>
<comment type="subcellular location">
    <subcellularLocation>
        <location evidence="1">Membrane</location>
        <topology evidence="1">Multi-pass membrane protein</topology>
    </subcellularLocation>
</comment>